<dbReference type="RefSeq" id="WP_248940166.1">
    <property type="nucleotide sequence ID" value="NZ_JAKIKS010000033.1"/>
</dbReference>
<accession>A0ABT0LB42</accession>
<keyword evidence="3" id="KW-1185">Reference proteome</keyword>
<organism evidence="2 3">
    <name type="scientific">Shewanella surugensis</name>
    <dbReference type="NCBI Taxonomy" id="212020"/>
    <lineage>
        <taxon>Bacteria</taxon>
        <taxon>Pseudomonadati</taxon>
        <taxon>Pseudomonadota</taxon>
        <taxon>Gammaproteobacteria</taxon>
        <taxon>Alteromonadales</taxon>
        <taxon>Shewanellaceae</taxon>
        <taxon>Shewanella</taxon>
    </lineage>
</organism>
<evidence type="ECO:0000313" key="2">
    <source>
        <dbReference type="EMBL" id="MCL1124889.1"/>
    </source>
</evidence>
<evidence type="ECO:0000256" key="1">
    <source>
        <dbReference type="SAM" id="Phobius"/>
    </source>
</evidence>
<dbReference type="Proteomes" id="UP001203423">
    <property type="component" value="Unassembled WGS sequence"/>
</dbReference>
<proteinExistence type="predicted"/>
<gene>
    <name evidence="2" type="ORF">L2764_10480</name>
</gene>
<keyword evidence="1" id="KW-0812">Transmembrane</keyword>
<name>A0ABT0LB42_9GAMM</name>
<feature type="transmembrane region" description="Helical" evidence="1">
    <location>
        <begin position="70"/>
        <end position="93"/>
    </location>
</feature>
<sequence length="255" mass="28005">MNALIKGMQSTGGLRERGKIVTAYMAQRQLLQDLGTARKDIYEVGSIGALERTIMDLRNWWSIAPMKTRVFTAMTTLSITLGMSAAAVSFSLLSTGVGVMGLIAASIFGTAGAVMGLLTSRSVVNRLSATSLFGLDNIRSKVVDKMTEHRIDHIFKQLELRQKGTVKPAMLEQFKAGVVNKLSNVKEALRGEELRKVILQQASIEENKLNVKMKKHNKTLIESSRDTLNLLGINETIMMTSLSKIDGALMSFNNK</sequence>
<keyword evidence="1" id="KW-0472">Membrane</keyword>
<feature type="transmembrane region" description="Helical" evidence="1">
    <location>
        <begin position="99"/>
        <end position="118"/>
    </location>
</feature>
<evidence type="ECO:0000313" key="3">
    <source>
        <dbReference type="Proteomes" id="UP001203423"/>
    </source>
</evidence>
<dbReference type="EMBL" id="JAKIKS010000033">
    <property type="protein sequence ID" value="MCL1124889.1"/>
    <property type="molecule type" value="Genomic_DNA"/>
</dbReference>
<protein>
    <submittedName>
        <fullName evidence="2">Uncharacterized protein</fullName>
    </submittedName>
</protein>
<comment type="caution">
    <text evidence="2">The sequence shown here is derived from an EMBL/GenBank/DDBJ whole genome shotgun (WGS) entry which is preliminary data.</text>
</comment>
<reference evidence="2 3" key="1">
    <citation type="submission" date="2022-01" db="EMBL/GenBank/DDBJ databases">
        <title>Whole genome-based taxonomy of the Shewanellaceae.</title>
        <authorList>
            <person name="Martin-Rodriguez A.J."/>
        </authorList>
    </citation>
    <scope>NUCLEOTIDE SEQUENCE [LARGE SCALE GENOMIC DNA]</scope>
    <source>
        <strain evidence="2 3">DSM 17177</strain>
    </source>
</reference>
<keyword evidence="1" id="KW-1133">Transmembrane helix</keyword>